<evidence type="ECO:0000256" key="5">
    <source>
        <dbReference type="ARBA" id="ARBA00023136"/>
    </source>
</evidence>
<dbReference type="KEGG" id="tnl:113501636"/>
<evidence type="ECO:0000313" key="6">
    <source>
        <dbReference type="Proteomes" id="UP000322000"/>
    </source>
</evidence>
<dbReference type="Gene3D" id="3.80.10.10">
    <property type="entry name" value="Ribonuclease Inhibitor"/>
    <property type="match status" value="2"/>
</dbReference>
<dbReference type="SUPFAM" id="SSF52058">
    <property type="entry name" value="L domain-like"/>
    <property type="match status" value="1"/>
</dbReference>
<evidence type="ECO:0000256" key="4">
    <source>
        <dbReference type="ARBA" id="ARBA00022989"/>
    </source>
</evidence>
<dbReference type="CTD" id="31120"/>
<dbReference type="InterPro" id="IPR032675">
    <property type="entry name" value="LRR_dom_sf"/>
</dbReference>
<keyword evidence="4" id="KW-1133">Transmembrane helix</keyword>
<keyword evidence="6" id="KW-1185">Reference proteome</keyword>
<name>A0A7E5WD65_TRINI</name>
<evidence type="ECO:0000256" key="1">
    <source>
        <dbReference type="ARBA" id="ARBA00004167"/>
    </source>
</evidence>
<dbReference type="InParanoid" id="A0A7E5WD65"/>
<evidence type="ECO:0000313" key="7">
    <source>
        <dbReference type="RefSeq" id="XP_026738609.1"/>
    </source>
</evidence>
<dbReference type="PANTHER" id="PTHR24365:SF530">
    <property type="entry name" value="MSTPROX-RELATED"/>
    <property type="match status" value="1"/>
</dbReference>
<keyword evidence="5" id="KW-0472">Membrane</keyword>
<dbReference type="GO" id="GO:0007165">
    <property type="term" value="P:signal transduction"/>
    <property type="evidence" value="ECO:0007669"/>
    <property type="project" value="TreeGrafter"/>
</dbReference>
<dbReference type="GeneID" id="113501636"/>
<dbReference type="PANTHER" id="PTHR24365">
    <property type="entry name" value="TOLL-LIKE RECEPTOR"/>
    <property type="match status" value="1"/>
</dbReference>
<comment type="subcellular location">
    <subcellularLocation>
        <location evidence="1">Membrane</location>
        <topology evidence="1">Single-pass membrane protein</topology>
    </subcellularLocation>
</comment>
<evidence type="ECO:0000256" key="2">
    <source>
        <dbReference type="ARBA" id="ARBA00022692"/>
    </source>
</evidence>
<reference evidence="7" key="1">
    <citation type="submission" date="2025-08" db="UniProtKB">
        <authorList>
            <consortium name="RefSeq"/>
        </authorList>
    </citation>
    <scope>IDENTIFICATION</scope>
</reference>
<dbReference type="FunCoup" id="A0A7E5WD65">
    <property type="interactions" value="4"/>
</dbReference>
<dbReference type="Proteomes" id="UP000322000">
    <property type="component" value="Chromosome 16"/>
</dbReference>
<dbReference type="OrthoDB" id="10068119at2759"/>
<organism evidence="6 7">
    <name type="scientific">Trichoplusia ni</name>
    <name type="common">Cabbage looper</name>
    <dbReference type="NCBI Taxonomy" id="7111"/>
    <lineage>
        <taxon>Eukaryota</taxon>
        <taxon>Metazoa</taxon>
        <taxon>Ecdysozoa</taxon>
        <taxon>Arthropoda</taxon>
        <taxon>Hexapoda</taxon>
        <taxon>Insecta</taxon>
        <taxon>Pterygota</taxon>
        <taxon>Neoptera</taxon>
        <taxon>Endopterygota</taxon>
        <taxon>Lepidoptera</taxon>
        <taxon>Glossata</taxon>
        <taxon>Ditrysia</taxon>
        <taxon>Noctuoidea</taxon>
        <taxon>Noctuidae</taxon>
        <taxon>Plusiinae</taxon>
        <taxon>Trichoplusia</taxon>
    </lineage>
</organism>
<dbReference type="RefSeq" id="XP_026738609.1">
    <property type="nucleotide sequence ID" value="XM_026882808.1"/>
</dbReference>
<gene>
    <name evidence="7" type="primary">LOC113501636</name>
</gene>
<dbReference type="GO" id="GO:0005886">
    <property type="term" value="C:plasma membrane"/>
    <property type="evidence" value="ECO:0007669"/>
    <property type="project" value="TreeGrafter"/>
</dbReference>
<keyword evidence="2" id="KW-0812">Transmembrane</keyword>
<evidence type="ECO:0000256" key="3">
    <source>
        <dbReference type="ARBA" id="ARBA00022729"/>
    </source>
</evidence>
<dbReference type="GO" id="GO:0038023">
    <property type="term" value="F:signaling receptor activity"/>
    <property type="evidence" value="ECO:0007669"/>
    <property type="project" value="TreeGrafter"/>
</dbReference>
<keyword evidence="3" id="KW-0732">Signal</keyword>
<protein>
    <submittedName>
        <fullName evidence="7">Protein halfway</fullName>
    </submittedName>
</protein>
<dbReference type="AlphaFoldDB" id="A0A7E5WD65"/>
<proteinExistence type="predicted"/>
<accession>A0A7E5WD65</accession>
<sequence>MINGRYCIIDITAWVLTVYLLLHVPHIEMRVDDFEQQAQAQAREQPPASTETPVEEKVELNMGKCFHLPRSKCPAEPNCTKVGSMAVFCCDLDSARLKEALASSITQNTTYLHVLNASIDELDVSQAIFRRLSSMAFTDGNIDKIVGRFPKYSTVACLNISNNNLTSAKLQPPIQRPYAYLFNLSILDASANNLTEFPLSLVHSNRKISVDLSGNKYLPCKHFQKAMETNNSSLVTFINYKTTYCALDISFNWFKDVRIVQIDHLRVQKELNASCRNIKPANINCTCIPERLEFPGGEVTNMSVSVSVDCTQRNLTVMPTDLPMNTVKLNVSLNNITSLQPVADDASYEHLRQLIVDHNDIVNILELEGTKFIDNFMLFSIAYNKLKTIHTYVLSNRFDTTGPELSIAGNHIHCDCNTEKMLKPWLLENFKNIPDFKMLECDDNNKVVDLLEWKVCHTPRDWTDYIYYIIGLEVLILVLLISKVSYDYWVFKTAGYLPWPANKMPRLPCDWLCE</sequence>